<dbReference type="AlphaFoldDB" id="A0A919VQ90"/>
<comment type="catalytic activity">
    <reaction evidence="1 10">
        <text>a fatty acyl-[ACP] + phosphate = an acyl phosphate + holo-[ACP]</text>
        <dbReference type="Rhea" id="RHEA:42292"/>
        <dbReference type="Rhea" id="RHEA-COMP:9685"/>
        <dbReference type="Rhea" id="RHEA-COMP:14125"/>
        <dbReference type="ChEBI" id="CHEBI:43474"/>
        <dbReference type="ChEBI" id="CHEBI:59918"/>
        <dbReference type="ChEBI" id="CHEBI:64479"/>
        <dbReference type="ChEBI" id="CHEBI:138651"/>
        <dbReference type="EC" id="2.3.1.274"/>
    </reaction>
</comment>
<evidence type="ECO:0000256" key="7">
    <source>
        <dbReference type="ARBA" id="ARBA00023264"/>
    </source>
</evidence>
<dbReference type="PANTHER" id="PTHR30100:SF1">
    <property type="entry name" value="PHOSPHATE ACYLTRANSFERASE"/>
    <property type="match status" value="1"/>
</dbReference>
<dbReference type="EC" id="2.3.1.274" evidence="8 10"/>
<dbReference type="Proteomes" id="UP000681340">
    <property type="component" value="Unassembled WGS sequence"/>
</dbReference>
<name>A0A919VQ90_9ACTN</name>
<keyword evidence="6 10" id="KW-0594">Phospholipid biosynthesis</keyword>
<evidence type="ECO:0000256" key="3">
    <source>
        <dbReference type="ARBA" id="ARBA00022516"/>
    </source>
</evidence>
<reference evidence="12" key="1">
    <citation type="submission" date="2021-03" db="EMBL/GenBank/DDBJ databases">
        <title>Whole genome shotgun sequence of Actinoplanes auranticolor NBRC 12245.</title>
        <authorList>
            <person name="Komaki H."/>
            <person name="Tamura T."/>
        </authorList>
    </citation>
    <scope>NUCLEOTIDE SEQUENCE</scope>
    <source>
        <strain evidence="12">NBRC 12245</strain>
    </source>
</reference>
<proteinExistence type="inferred from homology"/>
<evidence type="ECO:0000313" key="13">
    <source>
        <dbReference type="Proteomes" id="UP000681340"/>
    </source>
</evidence>
<evidence type="ECO:0000256" key="6">
    <source>
        <dbReference type="ARBA" id="ARBA00023209"/>
    </source>
</evidence>
<feature type="region of interest" description="Disordered" evidence="11">
    <location>
        <begin position="1"/>
        <end position="26"/>
    </location>
</feature>
<evidence type="ECO:0000313" key="12">
    <source>
        <dbReference type="EMBL" id="GIM74664.1"/>
    </source>
</evidence>
<evidence type="ECO:0000256" key="10">
    <source>
        <dbReference type="HAMAP-Rule" id="MF_00019"/>
    </source>
</evidence>
<keyword evidence="13" id="KW-1185">Reference proteome</keyword>
<dbReference type="InterPro" id="IPR012281">
    <property type="entry name" value="Phospholipid_synth_PlsX-like"/>
</dbReference>
<evidence type="ECO:0000256" key="4">
    <source>
        <dbReference type="ARBA" id="ARBA00022679"/>
    </source>
</evidence>
<keyword evidence="7 10" id="KW-1208">Phospholipid metabolism</keyword>
<dbReference type="GO" id="GO:0008654">
    <property type="term" value="P:phospholipid biosynthetic process"/>
    <property type="evidence" value="ECO:0007669"/>
    <property type="project" value="UniProtKB-KW"/>
</dbReference>
<feature type="compositionally biased region" description="Basic and acidic residues" evidence="11">
    <location>
        <begin position="147"/>
        <end position="160"/>
    </location>
</feature>
<evidence type="ECO:0000256" key="2">
    <source>
        <dbReference type="ARBA" id="ARBA00022490"/>
    </source>
</evidence>
<feature type="compositionally biased region" description="Basic and acidic residues" evidence="11">
    <location>
        <begin position="129"/>
        <end position="140"/>
    </location>
</feature>
<comment type="function">
    <text evidence="10">Catalyzes the reversible formation of acyl-phosphate (acyl-PO(4)) from acyl-[acyl-carrier-protein] (acyl-ACP). This enzyme utilizes acyl-ACP as fatty acyl donor, but not acyl-CoA.</text>
</comment>
<comment type="pathway">
    <text evidence="10">Lipid metabolism; phospholipid metabolism.</text>
</comment>
<sequence length="418" mass="41660">MTSPIIGRVTPERRTSGARAPEQAGRVISAGAVPEPGTARIAVDLLGGDHAPAVVVDGALRACQADPSLQLILVGPLEAADALRRALPPADRARVSSITAPAGPVDDGSAGRGAGRVDDGSAGRGAGPVDHESAGPDRGHLPPAGARRGDGPPIRPDRAMSRAAGPDQALSRVESGVRTAILAVAQGHADAVVSAGNTGATVTSAALGLGRWPGVRRPALAAVLPTVAGRLVLLDVGSSVDPDEQTLAMHARLGAAYAAVVHGLVSPRVGLLTIGTERGKGDRLRRAAPAVLAALELPAGGRYTGLVEGNDVVTGTAADVVVTDGFTGNVLLKGLETAYALIRPPGHDDVPPRAAILLGVGGTVVVCHGAATADDIAAGIALAADLHRRAAVPVIADLIQFPAGHPSPAAHEDPRGGS</sequence>
<evidence type="ECO:0000256" key="1">
    <source>
        <dbReference type="ARBA" id="ARBA00001232"/>
    </source>
</evidence>
<dbReference type="Gene3D" id="3.40.718.10">
    <property type="entry name" value="Isopropylmalate Dehydrogenase"/>
    <property type="match status" value="2"/>
</dbReference>
<dbReference type="PANTHER" id="PTHR30100">
    <property type="entry name" value="FATTY ACID/PHOSPHOLIPID SYNTHESIS PROTEIN PLSX"/>
    <property type="match status" value="1"/>
</dbReference>
<organism evidence="12 13">
    <name type="scientific">Actinoplanes auranticolor</name>
    <dbReference type="NCBI Taxonomy" id="47988"/>
    <lineage>
        <taxon>Bacteria</taxon>
        <taxon>Bacillati</taxon>
        <taxon>Actinomycetota</taxon>
        <taxon>Actinomycetes</taxon>
        <taxon>Micromonosporales</taxon>
        <taxon>Micromonosporaceae</taxon>
        <taxon>Actinoplanes</taxon>
    </lineage>
</organism>
<keyword evidence="2 10" id="KW-0963">Cytoplasm</keyword>
<keyword evidence="4 10" id="KW-0808">Transferase</keyword>
<comment type="similarity">
    <text evidence="10">Belongs to the PlsX family.</text>
</comment>
<dbReference type="GO" id="GO:0005737">
    <property type="term" value="C:cytoplasm"/>
    <property type="evidence" value="ECO:0007669"/>
    <property type="project" value="UniProtKB-SubCell"/>
</dbReference>
<dbReference type="InterPro" id="IPR003664">
    <property type="entry name" value="FA_synthesis"/>
</dbReference>
<evidence type="ECO:0000256" key="9">
    <source>
        <dbReference type="ARBA" id="ARBA00046608"/>
    </source>
</evidence>
<keyword evidence="3 10" id="KW-0444">Lipid biosynthesis</keyword>
<evidence type="ECO:0000256" key="5">
    <source>
        <dbReference type="ARBA" id="ARBA00023098"/>
    </source>
</evidence>
<comment type="subcellular location">
    <subcellularLocation>
        <location evidence="10">Cytoplasm</location>
    </subcellularLocation>
    <text evidence="10">Associated with the membrane possibly through PlsY.</text>
</comment>
<evidence type="ECO:0000256" key="11">
    <source>
        <dbReference type="SAM" id="MobiDB-lite"/>
    </source>
</evidence>
<dbReference type="GO" id="GO:0043811">
    <property type="term" value="F:phosphate:acyl-[acyl carrier protein] acyltransferase activity"/>
    <property type="evidence" value="ECO:0007669"/>
    <property type="project" value="UniProtKB-UniRule"/>
</dbReference>
<protein>
    <recommendedName>
        <fullName evidence="8 10">Phosphate acyltransferase</fullName>
        <ecNumber evidence="8 10">2.3.1.274</ecNumber>
    </recommendedName>
    <alternativeName>
        <fullName evidence="10">Acyl-ACP phosphotransacylase</fullName>
    </alternativeName>
    <alternativeName>
        <fullName evidence="10">Acyl-[acyl-carrier-protein]--phosphate acyltransferase</fullName>
    </alternativeName>
    <alternativeName>
        <fullName evidence="10">Phosphate-acyl-ACP acyltransferase</fullName>
    </alternativeName>
</protein>
<feature type="region of interest" description="Disordered" evidence="11">
    <location>
        <begin position="88"/>
        <end position="171"/>
    </location>
</feature>
<comment type="subunit">
    <text evidence="9 10">Homodimer. Probably interacts with PlsY.</text>
</comment>
<gene>
    <name evidence="10" type="primary">plsX</name>
    <name evidence="12" type="ORF">Aau02nite_62080</name>
</gene>
<dbReference type="Pfam" id="PF02504">
    <property type="entry name" value="FA_synthesis"/>
    <property type="match status" value="2"/>
</dbReference>
<accession>A0A919VQ90</accession>
<evidence type="ECO:0000256" key="8">
    <source>
        <dbReference type="ARBA" id="ARBA00024069"/>
    </source>
</evidence>
<keyword evidence="5 10" id="KW-0443">Lipid metabolism</keyword>
<comment type="caution">
    <text evidence="12">The sequence shown here is derived from an EMBL/GenBank/DDBJ whole genome shotgun (WGS) entry which is preliminary data.</text>
</comment>
<dbReference type="SUPFAM" id="SSF53659">
    <property type="entry name" value="Isocitrate/Isopropylmalate dehydrogenase-like"/>
    <property type="match status" value="1"/>
</dbReference>
<dbReference type="GO" id="GO:0006633">
    <property type="term" value="P:fatty acid biosynthetic process"/>
    <property type="evidence" value="ECO:0007669"/>
    <property type="project" value="UniProtKB-UniRule"/>
</dbReference>
<dbReference type="EMBL" id="BOQL01000052">
    <property type="protein sequence ID" value="GIM74664.1"/>
    <property type="molecule type" value="Genomic_DNA"/>
</dbReference>
<dbReference type="HAMAP" id="MF_00019">
    <property type="entry name" value="PlsX"/>
    <property type="match status" value="1"/>
</dbReference>